<accession>A0A915BJT7</accession>
<name>A0A915BJT7_PARUN</name>
<proteinExistence type="predicted"/>
<dbReference type="Proteomes" id="UP000887569">
    <property type="component" value="Unplaced"/>
</dbReference>
<evidence type="ECO:0000313" key="2">
    <source>
        <dbReference type="WBParaSite" id="PgR043_g059_t01"/>
    </source>
</evidence>
<dbReference type="WBParaSite" id="PgR043_g059_t01">
    <property type="protein sequence ID" value="PgR043_g059_t01"/>
    <property type="gene ID" value="PgR043_g059"/>
</dbReference>
<reference evidence="2" key="1">
    <citation type="submission" date="2022-11" db="UniProtKB">
        <authorList>
            <consortium name="WormBaseParasite"/>
        </authorList>
    </citation>
    <scope>IDENTIFICATION</scope>
</reference>
<dbReference type="AlphaFoldDB" id="A0A915BJT7"/>
<organism evidence="1 2">
    <name type="scientific">Parascaris univalens</name>
    <name type="common">Nematode worm</name>
    <dbReference type="NCBI Taxonomy" id="6257"/>
    <lineage>
        <taxon>Eukaryota</taxon>
        <taxon>Metazoa</taxon>
        <taxon>Ecdysozoa</taxon>
        <taxon>Nematoda</taxon>
        <taxon>Chromadorea</taxon>
        <taxon>Rhabditida</taxon>
        <taxon>Spirurina</taxon>
        <taxon>Ascaridomorpha</taxon>
        <taxon>Ascaridoidea</taxon>
        <taxon>Ascarididae</taxon>
        <taxon>Parascaris</taxon>
    </lineage>
</organism>
<evidence type="ECO:0000313" key="1">
    <source>
        <dbReference type="Proteomes" id="UP000887569"/>
    </source>
</evidence>
<keyword evidence="1" id="KW-1185">Reference proteome</keyword>
<sequence length="117" mass="13070">VGISITDISGSAYGFHSSFPVESKSPQDRIRVAISEKISASRIAPQKRSGRRLSSTLLHDHLIVLDCYAVILEVKMTIFGDSLLDVKTFCSLDLLCPQNRKIRYIANTMQKSLFIQI</sequence>
<protein>
    <submittedName>
        <fullName evidence="2">Uncharacterized protein</fullName>
    </submittedName>
</protein>